<accession>N1QYN8</accession>
<dbReference type="PANTHER" id="PTHR23155">
    <property type="entry name" value="DISEASE RESISTANCE PROTEIN RP"/>
    <property type="match status" value="1"/>
</dbReference>
<protein>
    <submittedName>
        <fullName evidence="11">Disease resistance protein RPM1</fullName>
    </submittedName>
</protein>
<dbReference type="AlphaFoldDB" id="N1QYN8"/>
<evidence type="ECO:0000256" key="2">
    <source>
        <dbReference type="ARBA" id="ARBA00022614"/>
    </source>
</evidence>
<dbReference type="Pfam" id="PF23598">
    <property type="entry name" value="LRR_14"/>
    <property type="match status" value="1"/>
</dbReference>
<dbReference type="Gene3D" id="3.40.50.300">
    <property type="entry name" value="P-loop containing nucleotide triphosphate hydrolases"/>
    <property type="match status" value="1"/>
</dbReference>
<dbReference type="Gene3D" id="1.20.5.4130">
    <property type="match status" value="1"/>
</dbReference>
<keyword evidence="4" id="KW-0547">Nucleotide-binding</keyword>
<keyword evidence="5" id="KW-0611">Plant defense</keyword>
<dbReference type="Gene3D" id="3.80.10.10">
    <property type="entry name" value="Ribonuclease Inhibitor"/>
    <property type="match status" value="1"/>
</dbReference>
<proteinExistence type="inferred from homology"/>
<feature type="domain" description="Disease resistance N-terminal" evidence="8">
    <location>
        <begin position="10"/>
        <end position="92"/>
    </location>
</feature>
<dbReference type="InterPro" id="IPR036388">
    <property type="entry name" value="WH-like_DNA-bd_sf"/>
</dbReference>
<dbReference type="PRINTS" id="PR00364">
    <property type="entry name" value="DISEASERSIST"/>
</dbReference>
<keyword evidence="6" id="KW-0175">Coiled coil</keyword>
<dbReference type="InterPro" id="IPR041118">
    <property type="entry name" value="Rx_N"/>
</dbReference>
<feature type="domain" description="Disease resistance protein winged helix" evidence="9">
    <location>
        <begin position="429"/>
        <end position="499"/>
    </location>
</feature>
<dbReference type="EnsemblPlants" id="EMT15766">
    <property type="protein sequence ID" value="EMT15766"/>
    <property type="gene ID" value="F775_20439"/>
</dbReference>
<dbReference type="InterPro" id="IPR058922">
    <property type="entry name" value="WHD_DRP"/>
</dbReference>
<dbReference type="PANTHER" id="PTHR23155:SF1028">
    <property type="entry name" value="OS08G0174800 PROTEIN"/>
    <property type="match status" value="1"/>
</dbReference>
<evidence type="ECO:0000256" key="5">
    <source>
        <dbReference type="ARBA" id="ARBA00022821"/>
    </source>
</evidence>
<dbReference type="InterPro" id="IPR002182">
    <property type="entry name" value="NB-ARC"/>
</dbReference>
<dbReference type="FunFam" id="1.10.10.10:FF:000322">
    <property type="entry name" value="Probable disease resistance protein At1g63360"/>
    <property type="match status" value="1"/>
</dbReference>
<dbReference type="GO" id="GO:0009626">
    <property type="term" value="P:plant-type hypersensitive response"/>
    <property type="evidence" value="ECO:0007669"/>
    <property type="project" value="UniProtKB-ARBA"/>
</dbReference>
<evidence type="ECO:0000256" key="6">
    <source>
        <dbReference type="ARBA" id="ARBA00023054"/>
    </source>
</evidence>
<dbReference type="SUPFAM" id="SSF52058">
    <property type="entry name" value="L domain-like"/>
    <property type="match status" value="1"/>
</dbReference>
<dbReference type="InterPro" id="IPR032675">
    <property type="entry name" value="LRR_dom_sf"/>
</dbReference>
<dbReference type="InterPro" id="IPR042197">
    <property type="entry name" value="Apaf_helical"/>
</dbReference>
<feature type="domain" description="Disease resistance R13L4/SHOC-2-like LRR" evidence="10">
    <location>
        <begin position="548"/>
        <end position="923"/>
    </location>
</feature>
<dbReference type="CDD" id="cd14798">
    <property type="entry name" value="RX-CC_like"/>
    <property type="match status" value="1"/>
</dbReference>
<dbReference type="FunFam" id="3.40.50.300:FF:001091">
    <property type="entry name" value="Probable disease resistance protein At1g61300"/>
    <property type="match status" value="1"/>
</dbReference>
<sequence length="1057" mass="119091">MVVVDASTGVMNALLCKLSKLLEDEYSRLKGVRRQITFLRDELSSMNAVLETLADAEQLDPLKTEWRDKVRELSYDIEDCIDDFADRVGDDRGEELRTGLKGFFSKLRNLKARREIAGEIQQLKIRTVEASERRRRYDFLEPAPRSGASCAIDPRLPALYEDAAKEAARLVGIDGPKEHILGWFCKEKEHDDLKVLPIVGSGGLGKTTLANQVYCQLKGQFQCMALVSVSRNPNIQKILRQMLTEFGISGGALDDERQLIDRIRDHLKDKRYLVVIDDVWDVEAWKAIRLALFNNKCGSRIITTTRNAAVASYCSGDSSYVYQMESLNSADSRRLFFKRAFGSEEVCYPHLEEVSNQILAKCGGLPLAIITLSSLLVDKHAKDEWNRVLTAIGSALANDPNAGNMTKILSLSYFDLSHHVRTCLLYLSVFPEDHRVDKQRLISRWVAEGFIHEEQGRSAYEVGKGYFNDLINKNLIQPVDVEYGQPKACRVHDIILDFITCKAAEENFVTLFDSVEHGQASDYRVRRLCVENRNSNKVTIPTSLILSHVRSLTVFGHCMKESLLTFPTLRVLDLGECWELENHHLANIGKLLHLKYLRLGQSRITELPRKIGELRYLETLDIRGTRIQELPPTIARLQRLAHLHVNHMIRFPDSVIGQMQSLEEVEDFGVFSYEQGKCLQEFSQLSKLRTLKVANGWSPDTTKRSHLEVIEGYLGTLLSSCNLRHLYFLDSYGGASLPAYRYPVSLESSCPTDTCILRKLHITYCYIDKVPSWMSLLENLRELNLYMFSMGSEDVAILGAIPSLLFLELRTFFGTNGRIVLAGFRSLKYFDLEIFCCGTLLEFEAGSMPNLEHLKLELRVHKMECLNGASDFGIHRLSTLNNVEISIYGDTDGVYDLYEDITVKCVASRLETAIEKLPNHPALSFLPGGLSPCLHFEKFIESLQGMPSLQMVNAIQPLRDVVNPMHGWLLRAGSLLERAEVALGRLSPATVEAPLPPMSPTLPKMVVDFEGDKDVDLYGCFPARASGFLPRVGSSLTPYVLPNFEGEASAEVVSLVL</sequence>
<dbReference type="GO" id="GO:0043531">
    <property type="term" value="F:ADP binding"/>
    <property type="evidence" value="ECO:0007669"/>
    <property type="project" value="InterPro"/>
</dbReference>
<dbReference type="InterPro" id="IPR044974">
    <property type="entry name" value="Disease_R_plants"/>
</dbReference>
<dbReference type="Gene3D" id="1.10.8.430">
    <property type="entry name" value="Helical domain of apoptotic protease-activating factors"/>
    <property type="match status" value="1"/>
</dbReference>
<dbReference type="GO" id="GO:0002758">
    <property type="term" value="P:innate immune response-activating signaling pathway"/>
    <property type="evidence" value="ECO:0007669"/>
    <property type="project" value="UniProtKB-ARBA"/>
</dbReference>
<dbReference type="Pfam" id="PF18052">
    <property type="entry name" value="Rx_N"/>
    <property type="match status" value="1"/>
</dbReference>
<feature type="domain" description="NB-ARC" evidence="7">
    <location>
        <begin position="177"/>
        <end position="342"/>
    </location>
</feature>
<organism evidence="11">
    <name type="scientific">Aegilops tauschii</name>
    <name type="common">Tausch's goatgrass</name>
    <name type="synonym">Aegilops squarrosa</name>
    <dbReference type="NCBI Taxonomy" id="37682"/>
    <lineage>
        <taxon>Eukaryota</taxon>
        <taxon>Viridiplantae</taxon>
        <taxon>Streptophyta</taxon>
        <taxon>Embryophyta</taxon>
        <taxon>Tracheophyta</taxon>
        <taxon>Spermatophyta</taxon>
        <taxon>Magnoliopsida</taxon>
        <taxon>Liliopsida</taxon>
        <taxon>Poales</taxon>
        <taxon>Poaceae</taxon>
        <taxon>BOP clade</taxon>
        <taxon>Pooideae</taxon>
        <taxon>Triticodae</taxon>
        <taxon>Triticeae</taxon>
        <taxon>Triticinae</taxon>
        <taxon>Aegilops</taxon>
    </lineage>
</organism>
<dbReference type="SUPFAM" id="SSF52540">
    <property type="entry name" value="P-loop containing nucleoside triphosphate hydrolases"/>
    <property type="match status" value="1"/>
</dbReference>
<comment type="similarity">
    <text evidence="1">Belongs to the disease resistance NB-LRR family.</text>
</comment>
<dbReference type="InterPro" id="IPR027417">
    <property type="entry name" value="P-loop_NTPase"/>
</dbReference>
<dbReference type="Pfam" id="PF23559">
    <property type="entry name" value="WHD_DRP"/>
    <property type="match status" value="1"/>
</dbReference>
<dbReference type="Gene3D" id="1.10.10.10">
    <property type="entry name" value="Winged helix-like DNA-binding domain superfamily/Winged helix DNA-binding domain"/>
    <property type="match status" value="1"/>
</dbReference>
<keyword evidence="3" id="KW-0677">Repeat</keyword>
<evidence type="ECO:0000259" key="10">
    <source>
        <dbReference type="Pfam" id="PF23598"/>
    </source>
</evidence>
<keyword evidence="2" id="KW-0433">Leucine-rich repeat</keyword>
<evidence type="ECO:0000313" key="11">
    <source>
        <dbReference type="EnsemblPlants" id="EMT15766"/>
    </source>
</evidence>
<dbReference type="InterPro" id="IPR038005">
    <property type="entry name" value="RX-like_CC"/>
</dbReference>
<evidence type="ECO:0000256" key="3">
    <source>
        <dbReference type="ARBA" id="ARBA00022737"/>
    </source>
</evidence>
<dbReference type="InterPro" id="IPR055414">
    <property type="entry name" value="LRR_R13L4/SHOC2-like"/>
</dbReference>
<name>N1QYN8_AEGTA</name>
<evidence type="ECO:0000259" key="9">
    <source>
        <dbReference type="Pfam" id="PF23559"/>
    </source>
</evidence>
<evidence type="ECO:0000259" key="8">
    <source>
        <dbReference type="Pfam" id="PF18052"/>
    </source>
</evidence>
<evidence type="ECO:0000256" key="4">
    <source>
        <dbReference type="ARBA" id="ARBA00022741"/>
    </source>
</evidence>
<dbReference type="Pfam" id="PF00931">
    <property type="entry name" value="NB-ARC"/>
    <property type="match status" value="1"/>
</dbReference>
<evidence type="ECO:0000256" key="1">
    <source>
        <dbReference type="ARBA" id="ARBA00008894"/>
    </source>
</evidence>
<reference evidence="11" key="1">
    <citation type="submission" date="2015-06" db="UniProtKB">
        <authorList>
            <consortium name="EnsemblPlants"/>
        </authorList>
    </citation>
    <scope>IDENTIFICATION</scope>
</reference>
<dbReference type="GO" id="GO:0042742">
    <property type="term" value="P:defense response to bacterium"/>
    <property type="evidence" value="ECO:0007669"/>
    <property type="project" value="UniProtKB-ARBA"/>
</dbReference>
<evidence type="ECO:0000259" key="7">
    <source>
        <dbReference type="Pfam" id="PF00931"/>
    </source>
</evidence>